<dbReference type="Gene3D" id="3.40.630.30">
    <property type="match status" value="1"/>
</dbReference>
<sequence>MSVDTKIRPLSGRDWDSIIALERRAYSASGLSEDEAVLRSRGTDHSSCFVLEHRGQFGGYLLALPLPLFRCPDLERCESFEGRSDNIHTHDMVIRDEFRGQGFGSLLLTYLATTAQSRGFRTASLVAVHGTEVLWPRLGYRPHSELTLPAGYGASAVYMSMELKPPSEV</sequence>
<accession>A0A846Y710</accession>
<comment type="caution">
    <text evidence="2">The sequence shown here is derived from an EMBL/GenBank/DDBJ whole genome shotgun (WGS) entry which is preliminary data.</text>
</comment>
<dbReference type="RefSeq" id="WP_062970605.1">
    <property type="nucleotide sequence ID" value="NZ_JAAXOT010000001.1"/>
</dbReference>
<dbReference type="CDD" id="cd04301">
    <property type="entry name" value="NAT_SF"/>
    <property type="match status" value="1"/>
</dbReference>
<proteinExistence type="predicted"/>
<protein>
    <submittedName>
        <fullName evidence="2">GNAT family N-acetyltransferase</fullName>
    </submittedName>
</protein>
<gene>
    <name evidence="2" type="ORF">HGA15_02175</name>
</gene>
<evidence type="ECO:0000313" key="2">
    <source>
        <dbReference type="EMBL" id="NKY54983.1"/>
    </source>
</evidence>
<dbReference type="Proteomes" id="UP000570678">
    <property type="component" value="Unassembled WGS sequence"/>
</dbReference>
<keyword evidence="2" id="KW-0808">Transferase</keyword>
<feature type="domain" description="N-acetyltransferase" evidence="1">
    <location>
        <begin position="5"/>
        <end position="164"/>
    </location>
</feature>
<organism evidence="2 3">
    <name type="scientific">Nocardia flavorosea</name>
    <dbReference type="NCBI Taxonomy" id="53429"/>
    <lineage>
        <taxon>Bacteria</taxon>
        <taxon>Bacillati</taxon>
        <taxon>Actinomycetota</taxon>
        <taxon>Actinomycetes</taxon>
        <taxon>Mycobacteriales</taxon>
        <taxon>Nocardiaceae</taxon>
        <taxon>Nocardia</taxon>
    </lineage>
</organism>
<dbReference type="InterPro" id="IPR016181">
    <property type="entry name" value="Acyl_CoA_acyltransferase"/>
</dbReference>
<dbReference type="PROSITE" id="PS51186">
    <property type="entry name" value="GNAT"/>
    <property type="match status" value="1"/>
</dbReference>
<dbReference type="AlphaFoldDB" id="A0A846Y710"/>
<evidence type="ECO:0000259" key="1">
    <source>
        <dbReference type="PROSITE" id="PS51186"/>
    </source>
</evidence>
<dbReference type="Pfam" id="PF00583">
    <property type="entry name" value="Acetyltransf_1"/>
    <property type="match status" value="1"/>
</dbReference>
<dbReference type="InterPro" id="IPR000182">
    <property type="entry name" value="GNAT_dom"/>
</dbReference>
<reference evidence="2 3" key="1">
    <citation type="submission" date="2020-04" db="EMBL/GenBank/DDBJ databases">
        <title>MicrobeNet Type strains.</title>
        <authorList>
            <person name="Nicholson A.C."/>
        </authorList>
    </citation>
    <scope>NUCLEOTIDE SEQUENCE [LARGE SCALE GENOMIC DNA]</scope>
    <source>
        <strain evidence="2 3">JCM 3332</strain>
    </source>
</reference>
<evidence type="ECO:0000313" key="3">
    <source>
        <dbReference type="Proteomes" id="UP000570678"/>
    </source>
</evidence>
<name>A0A846Y710_9NOCA</name>
<keyword evidence="3" id="KW-1185">Reference proteome</keyword>
<dbReference type="GO" id="GO:0016747">
    <property type="term" value="F:acyltransferase activity, transferring groups other than amino-acyl groups"/>
    <property type="evidence" value="ECO:0007669"/>
    <property type="project" value="InterPro"/>
</dbReference>
<dbReference type="SUPFAM" id="SSF55729">
    <property type="entry name" value="Acyl-CoA N-acyltransferases (Nat)"/>
    <property type="match status" value="1"/>
</dbReference>
<dbReference type="EMBL" id="JAAXOT010000001">
    <property type="protein sequence ID" value="NKY54983.1"/>
    <property type="molecule type" value="Genomic_DNA"/>
</dbReference>